<dbReference type="HOGENOM" id="CLU_070805_0_0_5"/>
<dbReference type="RefSeq" id="WP_011384145.1">
    <property type="nucleotide sequence ID" value="NC_007626.1"/>
</dbReference>
<feature type="domain" description="Bacteriophage Mu GpT" evidence="1">
    <location>
        <begin position="12"/>
        <end position="309"/>
    </location>
</feature>
<dbReference type="OrthoDB" id="9804833at2"/>
<dbReference type="Pfam" id="PF10124">
    <property type="entry name" value="Mu-like_gpT"/>
    <property type="match status" value="1"/>
</dbReference>
<keyword evidence="3" id="KW-1185">Reference proteome</keyword>
<dbReference type="EMBL" id="AP007255">
    <property type="protein sequence ID" value="BAE50544.1"/>
    <property type="molecule type" value="Genomic_DNA"/>
</dbReference>
<evidence type="ECO:0000313" key="2">
    <source>
        <dbReference type="EMBL" id="BAE50544.1"/>
    </source>
</evidence>
<sequence length="309" mass="34403">MLATRGGANLGDIFTGFNTAFNKGLGLAKPTISTVAMEVPSTTGEENYNWLGSFPMLREWVGDRVIQSLSRWSFTIKNKNFEMTVKVPGNAIEDDQYGLFSPLMTEMGREAAIHPDRLGYDLMKKGFSATCYDEKPFFSEEHPIDLTPNTVEPFSNMQAGNGTPWFLIDASRALRPLVYQKRRAYRFVSLTAPNDHNVFWQNEYVYGCDGRSNVGFGLWQLAFGSKAELNHDNFEAARAAMTKMVGDGGRKLGITPTHLICPSELEGAARRVLKNENRIVIIDNNGVSAPVQVANEWKDAAEILSTPYL</sequence>
<dbReference type="STRING" id="342108.amb1740"/>
<dbReference type="AlphaFoldDB" id="Q2W6I1"/>
<organism evidence="2 3">
    <name type="scientific">Paramagnetospirillum magneticum (strain ATCC 700264 / AMB-1)</name>
    <name type="common">Magnetospirillum magneticum</name>
    <dbReference type="NCBI Taxonomy" id="342108"/>
    <lineage>
        <taxon>Bacteria</taxon>
        <taxon>Pseudomonadati</taxon>
        <taxon>Pseudomonadota</taxon>
        <taxon>Alphaproteobacteria</taxon>
        <taxon>Rhodospirillales</taxon>
        <taxon>Magnetospirillaceae</taxon>
        <taxon>Paramagnetospirillum</taxon>
    </lineage>
</organism>
<gene>
    <name evidence="2" type="ordered locus">amb1740</name>
</gene>
<evidence type="ECO:0000259" key="1">
    <source>
        <dbReference type="Pfam" id="PF10124"/>
    </source>
</evidence>
<proteinExistence type="predicted"/>
<dbReference type="Proteomes" id="UP000007058">
    <property type="component" value="Chromosome"/>
</dbReference>
<protein>
    <submittedName>
        <fullName evidence="2">Mu-like prophage major head subunit gpT</fullName>
    </submittedName>
</protein>
<accession>Q2W6I1</accession>
<name>Q2W6I1_PARM1</name>
<dbReference type="InterPro" id="IPR018774">
    <property type="entry name" value="Phage_Mu_GpT"/>
</dbReference>
<evidence type="ECO:0000313" key="3">
    <source>
        <dbReference type="Proteomes" id="UP000007058"/>
    </source>
</evidence>
<reference evidence="2 3" key="1">
    <citation type="journal article" date="2005" name="DNA Res.">
        <title>Complete genome sequence of the facultative anaerobic magnetotactic bacterium Magnetospirillum sp. strain AMB-1.</title>
        <authorList>
            <person name="Matsunaga T."/>
            <person name="Okamura Y."/>
            <person name="Fukuda Y."/>
            <person name="Wahyudi A.T."/>
            <person name="Murase Y."/>
            <person name="Takeyama H."/>
        </authorList>
    </citation>
    <scope>NUCLEOTIDE SEQUENCE [LARGE SCALE GENOMIC DNA]</scope>
    <source>
        <strain evidence="3">ATCC 700264 / AMB-1</strain>
    </source>
</reference>
<dbReference type="KEGG" id="mag:amb1740"/>